<dbReference type="SUPFAM" id="SSF52096">
    <property type="entry name" value="ClpP/crotonase"/>
    <property type="match status" value="1"/>
</dbReference>
<evidence type="ECO:0000313" key="3">
    <source>
        <dbReference type="Proteomes" id="UP000604825"/>
    </source>
</evidence>
<proteinExistence type="predicted"/>
<dbReference type="Proteomes" id="UP000604825">
    <property type="component" value="Unassembled WGS sequence"/>
</dbReference>
<dbReference type="AlphaFoldDB" id="A0A811S675"/>
<evidence type="ECO:0000256" key="1">
    <source>
        <dbReference type="SAM" id="MobiDB-lite"/>
    </source>
</evidence>
<evidence type="ECO:0008006" key="4">
    <source>
        <dbReference type="Google" id="ProtNLM"/>
    </source>
</evidence>
<reference evidence="2" key="1">
    <citation type="submission" date="2020-10" db="EMBL/GenBank/DDBJ databases">
        <authorList>
            <person name="Han B."/>
            <person name="Lu T."/>
            <person name="Zhao Q."/>
            <person name="Huang X."/>
            <person name="Zhao Y."/>
        </authorList>
    </citation>
    <scope>NUCLEOTIDE SEQUENCE</scope>
</reference>
<dbReference type="GO" id="GO:0004175">
    <property type="term" value="F:endopeptidase activity"/>
    <property type="evidence" value="ECO:0007669"/>
    <property type="project" value="TreeGrafter"/>
</dbReference>
<dbReference type="SUPFAM" id="SSF50156">
    <property type="entry name" value="PDZ domain-like"/>
    <property type="match status" value="1"/>
</dbReference>
<dbReference type="EMBL" id="CAJGYO010000018">
    <property type="protein sequence ID" value="CAD6336811.1"/>
    <property type="molecule type" value="Genomic_DNA"/>
</dbReference>
<dbReference type="OrthoDB" id="43580at2759"/>
<dbReference type="InterPro" id="IPR029045">
    <property type="entry name" value="ClpP/crotonase-like_dom_sf"/>
</dbReference>
<dbReference type="Gene3D" id="3.30.750.44">
    <property type="match status" value="1"/>
</dbReference>
<evidence type="ECO:0000313" key="2">
    <source>
        <dbReference type="EMBL" id="CAD6336811.1"/>
    </source>
</evidence>
<comment type="caution">
    <text evidence="2">The sequence shown here is derived from an EMBL/GenBank/DDBJ whole genome shotgun (WGS) entry which is preliminary data.</text>
</comment>
<feature type="region of interest" description="Disordered" evidence="1">
    <location>
        <begin position="43"/>
        <end position="66"/>
    </location>
</feature>
<dbReference type="Gene3D" id="2.30.42.10">
    <property type="match status" value="1"/>
</dbReference>
<sequence>MEMVECSLVATLAPRPQPGLVRKALPRPAVLGGRARARLRVRSAGLGREQPPPPQQAAVRASGPDHGGRVLGQAAVGLAAAAVVSLTGFSGDVSPLPTPPARAESLTVAFPVSKAREVNRVQKTLVETWGLIRETFVDPTFNHQDWDQKLQQTMVEIFPLKSADAAYSKISGMLSTLGDPFTRIISPTGGPADRAGIHEGDELVEIDASCYQAHSRGVLLMMLSSHSAGKSVSGLDGEAAAQRLRGRVGTKVKVKLLDVFPYLELRSISLASVKSLLLVVKHTST</sequence>
<dbReference type="InterPro" id="IPR036034">
    <property type="entry name" value="PDZ_sf"/>
</dbReference>
<organism evidence="2 3">
    <name type="scientific">Miscanthus lutarioriparius</name>
    <dbReference type="NCBI Taxonomy" id="422564"/>
    <lineage>
        <taxon>Eukaryota</taxon>
        <taxon>Viridiplantae</taxon>
        <taxon>Streptophyta</taxon>
        <taxon>Embryophyta</taxon>
        <taxon>Tracheophyta</taxon>
        <taxon>Spermatophyta</taxon>
        <taxon>Magnoliopsida</taxon>
        <taxon>Liliopsida</taxon>
        <taxon>Poales</taxon>
        <taxon>Poaceae</taxon>
        <taxon>PACMAD clade</taxon>
        <taxon>Panicoideae</taxon>
        <taxon>Andropogonodae</taxon>
        <taxon>Andropogoneae</taxon>
        <taxon>Saccharinae</taxon>
        <taxon>Miscanthus</taxon>
    </lineage>
</organism>
<dbReference type="PANTHER" id="PTHR32060">
    <property type="entry name" value="TAIL-SPECIFIC PROTEASE"/>
    <property type="match status" value="1"/>
</dbReference>
<gene>
    <name evidence="2" type="ORF">NCGR_LOCUS60909</name>
</gene>
<name>A0A811S675_9POAL</name>
<accession>A0A811S675</accession>
<keyword evidence="3" id="KW-1185">Reference proteome</keyword>
<dbReference type="PANTHER" id="PTHR32060:SF22">
    <property type="entry name" value="CARBOXYL-TERMINAL-PROCESSING PEPTIDASE 3, CHLOROPLASTIC"/>
    <property type="match status" value="1"/>
</dbReference>
<protein>
    <recommendedName>
        <fullName evidence="4">PDZ domain-containing protein</fullName>
    </recommendedName>
</protein>